<evidence type="ECO:0000313" key="4">
    <source>
        <dbReference type="Proteomes" id="UP001107558"/>
    </source>
</evidence>
<dbReference type="EMBL" id="JADBJN010000002">
    <property type="protein sequence ID" value="KAG5678907.1"/>
    <property type="molecule type" value="Genomic_DNA"/>
</dbReference>
<dbReference type="InterPro" id="IPR045902">
    <property type="entry name" value="SANBR-like"/>
</dbReference>
<dbReference type="Proteomes" id="UP001107558">
    <property type="component" value="Chromosome 2"/>
</dbReference>
<dbReference type="AlphaFoldDB" id="A0A9J6CAX4"/>
<keyword evidence="4" id="KW-1185">Reference proteome</keyword>
<protein>
    <recommendedName>
        <fullName evidence="2">SANT and BTB domain-containing protein</fullName>
    </recommendedName>
</protein>
<feature type="domain" description="SANT and BTB" evidence="2">
    <location>
        <begin position="236"/>
        <end position="332"/>
    </location>
</feature>
<dbReference type="Pfam" id="PF11822">
    <property type="entry name" value="BTB_SANBR"/>
    <property type="match status" value="1"/>
</dbReference>
<evidence type="ECO:0000313" key="3">
    <source>
        <dbReference type="EMBL" id="KAG5678907.1"/>
    </source>
</evidence>
<dbReference type="InterPro" id="IPR021777">
    <property type="entry name" value="SANBR_BTB"/>
</dbReference>
<evidence type="ECO:0000256" key="1">
    <source>
        <dbReference type="SAM" id="MobiDB-lite"/>
    </source>
</evidence>
<sequence length="768" mass="87019">MNSAKEDVNAEGNVGVISMQDFLKFLKLSVNVNDSLDKQSKTSNFNFDSLSRNDLVNNLMRKYKSIAEISNGTPTMKIGECSKDDDAKKRKRSAKLGKNVSLKSKVGESCDMFPNLNPSLTEKLDEVLSQGIFDSFLPFVCQQQPPQPMLQLTKNSALVPTTTQQPATQSNTSIASSSNNVIKKQTILSQKSTNSNDKKLNSIDHGNGIIFSQKSLRKKSPLVVDQTKSLNEPELVIHVCDEVKGVSRDFSCPQKLLISKMGYFADITSGQKLEEMDISVHCDLEIFDWLIRWVKKDLLASQDNCPKLNATNVIPILVSASFLQMEPLLLDCLTYCHSHLSEVVKVSANLGCLNDNIISRLAAMFTNIELEMVKDKKDRIQPRLFCKMIQSLCEVEAQSLRGHYASLAGLFRCTKCGKYMTQSVSSYVHCVPQNMRMNRWGQLVSSHTRDANWSLSNYVSNLYKELRSWRKTYWRLWATCHFLYCSICETHFPVTQLQWCNYHPELPQFLATGNPNETGKIGRYPCCGLQLAYRFESITSPNNGCQFREHCVVAENDRDRAILNLVNQVSENNTSMFEVPPLSRVSSGNVSNEAWWNGMSILNIRTRQGLLPSLHLEDVRFNNRKFRFQPIQLDSSSETESSEYAAMLQPRQTSSTDGTSSDGEESETNHGTAARAQYNKTGYKRRLRTGCRSWSTNLSARSNQDNQREFEEKAMKQIIAMVSKKTGISDQTKEFQTYQQGGLYIRLENEWKDSLKQRNLAQKATKPK</sequence>
<gene>
    <name evidence="3" type="ORF">PVAND_008531</name>
</gene>
<evidence type="ECO:0000259" key="2">
    <source>
        <dbReference type="Pfam" id="PF11822"/>
    </source>
</evidence>
<reference evidence="3" key="1">
    <citation type="submission" date="2021-03" db="EMBL/GenBank/DDBJ databases">
        <title>Chromosome level genome of the anhydrobiotic midge Polypedilum vanderplanki.</title>
        <authorList>
            <person name="Yoshida Y."/>
            <person name="Kikawada T."/>
            <person name="Gusev O."/>
        </authorList>
    </citation>
    <scope>NUCLEOTIDE SEQUENCE</scope>
    <source>
        <strain evidence="3">NIAS01</strain>
        <tissue evidence="3">Whole body or cell culture</tissue>
    </source>
</reference>
<comment type="caution">
    <text evidence="3">The sequence shown here is derived from an EMBL/GenBank/DDBJ whole genome shotgun (WGS) entry which is preliminary data.</text>
</comment>
<dbReference type="OrthoDB" id="550012at2759"/>
<proteinExistence type="predicted"/>
<name>A0A9J6CAX4_POLVA</name>
<dbReference type="PANTHER" id="PTHR20946">
    <property type="entry name" value="SANT AND BTB DOMAIN REGULATOR OF CLASS SWITCH RECOMBINATION"/>
    <property type="match status" value="1"/>
</dbReference>
<organism evidence="3 4">
    <name type="scientific">Polypedilum vanderplanki</name>
    <name type="common">Sleeping chironomid midge</name>
    <dbReference type="NCBI Taxonomy" id="319348"/>
    <lineage>
        <taxon>Eukaryota</taxon>
        <taxon>Metazoa</taxon>
        <taxon>Ecdysozoa</taxon>
        <taxon>Arthropoda</taxon>
        <taxon>Hexapoda</taxon>
        <taxon>Insecta</taxon>
        <taxon>Pterygota</taxon>
        <taxon>Neoptera</taxon>
        <taxon>Endopterygota</taxon>
        <taxon>Diptera</taxon>
        <taxon>Nematocera</taxon>
        <taxon>Chironomoidea</taxon>
        <taxon>Chironomidae</taxon>
        <taxon>Chironominae</taxon>
        <taxon>Polypedilum</taxon>
        <taxon>Polypedilum</taxon>
    </lineage>
</organism>
<dbReference type="PANTHER" id="PTHR20946:SF0">
    <property type="entry name" value="SANT AND BTB DOMAIN REGULATOR OF CLASS SWITCH RECOMBINATION"/>
    <property type="match status" value="1"/>
</dbReference>
<accession>A0A9J6CAX4</accession>
<feature type="region of interest" description="Disordered" evidence="1">
    <location>
        <begin position="632"/>
        <end position="681"/>
    </location>
</feature>